<evidence type="ECO:0000313" key="1">
    <source>
        <dbReference type="EMBL" id="WAR03694.1"/>
    </source>
</evidence>
<proteinExistence type="predicted"/>
<protein>
    <submittedName>
        <fullName evidence="1">Uncharacterized protein</fullName>
    </submittedName>
</protein>
<accession>A0ABY7E5K8</accession>
<reference evidence="1" key="1">
    <citation type="submission" date="2022-11" db="EMBL/GenBank/DDBJ databases">
        <title>Centuries of genome instability and evolution in soft-shell clam transmissible cancer (bioRxiv).</title>
        <authorList>
            <person name="Hart S.F.M."/>
            <person name="Yonemitsu M.A."/>
            <person name="Giersch R.M."/>
            <person name="Beal B.F."/>
            <person name="Arriagada G."/>
            <person name="Davis B.W."/>
            <person name="Ostrander E.A."/>
            <person name="Goff S.P."/>
            <person name="Metzger M.J."/>
        </authorList>
    </citation>
    <scope>NUCLEOTIDE SEQUENCE</scope>
    <source>
        <strain evidence="1">MELC-2E11</strain>
        <tissue evidence="1">Siphon/mantle</tissue>
    </source>
</reference>
<name>A0ABY7E5K8_MYAAR</name>
<dbReference type="Proteomes" id="UP001164746">
    <property type="component" value="Chromosome 4"/>
</dbReference>
<sequence length="117" mass="13600">MSWSHYQQIPGMGEHISNITNSVNRNLNFVKYSNIACSTTKEIAYESLVQPTVEHASSVCQDPHEKYIIFKVEMVQRRGAHFVKQNYQYRSSASLICQTPQNLKWTPLQIRRKVLID</sequence>
<gene>
    <name evidence="1" type="ORF">MAR_010252</name>
</gene>
<dbReference type="EMBL" id="CP111015">
    <property type="protein sequence ID" value="WAR03694.1"/>
    <property type="molecule type" value="Genomic_DNA"/>
</dbReference>
<evidence type="ECO:0000313" key="2">
    <source>
        <dbReference type="Proteomes" id="UP001164746"/>
    </source>
</evidence>
<keyword evidence="2" id="KW-1185">Reference proteome</keyword>
<organism evidence="1 2">
    <name type="scientific">Mya arenaria</name>
    <name type="common">Soft-shell clam</name>
    <dbReference type="NCBI Taxonomy" id="6604"/>
    <lineage>
        <taxon>Eukaryota</taxon>
        <taxon>Metazoa</taxon>
        <taxon>Spiralia</taxon>
        <taxon>Lophotrochozoa</taxon>
        <taxon>Mollusca</taxon>
        <taxon>Bivalvia</taxon>
        <taxon>Autobranchia</taxon>
        <taxon>Heteroconchia</taxon>
        <taxon>Euheterodonta</taxon>
        <taxon>Imparidentia</taxon>
        <taxon>Neoheterodontei</taxon>
        <taxon>Myida</taxon>
        <taxon>Myoidea</taxon>
        <taxon>Myidae</taxon>
        <taxon>Mya</taxon>
    </lineage>
</organism>